<dbReference type="PANTHER" id="PTHR11203:SF37">
    <property type="entry name" value="INTEGRATOR COMPLEX SUBUNIT 11"/>
    <property type="match status" value="1"/>
</dbReference>
<evidence type="ECO:0000313" key="5">
    <source>
        <dbReference type="Proteomes" id="UP000178380"/>
    </source>
</evidence>
<dbReference type="EMBL" id="MHOR01000014">
    <property type="protein sequence ID" value="OGZ67156.1"/>
    <property type="molecule type" value="Genomic_DNA"/>
</dbReference>
<dbReference type="Pfam" id="PF07521">
    <property type="entry name" value="RMMBL"/>
    <property type="match status" value="1"/>
</dbReference>
<dbReference type="Proteomes" id="UP000178380">
    <property type="component" value="Unassembled WGS sequence"/>
</dbReference>
<keyword evidence="1" id="KW-0378">Hydrolase</keyword>
<dbReference type="Pfam" id="PF10996">
    <property type="entry name" value="Beta-Casp"/>
    <property type="match status" value="1"/>
</dbReference>
<evidence type="ECO:0008006" key="6">
    <source>
        <dbReference type="Google" id="ProtNLM"/>
    </source>
</evidence>
<dbReference type="Pfam" id="PF16661">
    <property type="entry name" value="Lactamase_B_6"/>
    <property type="match status" value="1"/>
</dbReference>
<proteinExistence type="predicted"/>
<dbReference type="SMART" id="SM01027">
    <property type="entry name" value="Beta-Casp"/>
    <property type="match status" value="1"/>
</dbReference>
<evidence type="ECO:0000259" key="2">
    <source>
        <dbReference type="SMART" id="SM00849"/>
    </source>
</evidence>
<gene>
    <name evidence="4" type="ORF">A3C58_02370</name>
</gene>
<dbReference type="InterPro" id="IPR011108">
    <property type="entry name" value="RMMBL"/>
</dbReference>
<accession>A0A1G2HX88</accession>
<evidence type="ECO:0000256" key="1">
    <source>
        <dbReference type="ARBA" id="ARBA00022801"/>
    </source>
</evidence>
<reference evidence="4 5" key="1">
    <citation type="journal article" date="2016" name="Nat. Commun.">
        <title>Thousands of microbial genomes shed light on interconnected biogeochemical processes in an aquifer system.</title>
        <authorList>
            <person name="Anantharaman K."/>
            <person name="Brown C.T."/>
            <person name="Hug L.A."/>
            <person name="Sharon I."/>
            <person name="Castelle C.J."/>
            <person name="Probst A.J."/>
            <person name="Thomas B.C."/>
            <person name="Singh A."/>
            <person name="Wilkins M.J."/>
            <person name="Karaoz U."/>
            <person name="Brodie E.L."/>
            <person name="Williams K.H."/>
            <person name="Hubbard S.S."/>
            <person name="Banfield J.F."/>
        </authorList>
    </citation>
    <scope>NUCLEOTIDE SEQUENCE [LARGE SCALE GENOMIC DNA]</scope>
</reference>
<dbReference type="AlphaFoldDB" id="A0A1G2HX88"/>
<feature type="domain" description="Metallo-beta-lactamase" evidence="2">
    <location>
        <begin position="13"/>
        <end position="241"/>
    </location>
</feature>
<dbReference type="CDD" id="cd16295">
    <property type="entry name" value="TTHA0252-CPSF-like_MBL-fold"/>
    <property type="match status" value="1"/>
</dbReference>
<dbReference type="STRING" id="1802205.A3C58_02370"/>
<dbReference type="SMART" id="SM00849">
    <property type="entry name" value="Lactamase_B"/>
    <property type="match status" value="1"/>
</dbReference>
<evidence type="ECO:0000313" key="4">
    <source>
        <dbReference type="EMBL" id="OGZ67156.1"/>
    </source>
</evidence>
<dbReference type="InterPro" id="IPR022712">
    <property type="entry name" value="Beta_Casp"/>
</dbReference>
<comment type="caution">
    <text evidence="4">The sequence shown here is derived from an EMBL/GenBank/DDBJ whole genome shotgun (WGS) entry which is preliminary data.</text>
</comment>
<dbReference type="InterPro" id="IPR036866">
    <property type="entry name" value="RibonucZ/Hydroxyglut_hydro"/>
</dbReference>
<dbReference type="Gene3D" id="3.40.50.10890">
    <property type="match status" value="1"/>
</dbReference>
<dbReference type="Gene3D" id="3.60.15.10">
    <property type="entry name" value="Ribonuclease Z/Hydroxyacylglutathione hydrolase-like"/>
    <property type="match status" value="1"/>
</dbReference>
<evidence type="ECO:0000259" key="3">
    <source>
        <dbReference type="SMART" id="SM01027"/>
    </source>
</evidence>
<sequence length="468" mass="52672">MKITFFGAAQTVTGSKYLLEVNGFNLLLDCGMHQGKRDIANQLNKKFPFEANKIDAVILSHAHADHCGMLPVLVREGFKGKVYCTAATTDIAKFILEDSANIQEQDALYYNKHLKEGEVKIKPIYTKQDVKKTYGHFEPVSYFRLSNQWTQLASNIRFKFYDAGHILGSAITLLEITENGQKKNLIFTGDLGRHFLPILRDPEFAKENAETLIMEATYGNKIHKPVADLEGELKTIINEAVKNNSKIMVPAFSLGRTQELLYVLHKLLNEKAIPALPIYIDSPLAQKITRVFNTYTSDFDEEFWEDFGEKGEKAFLFNNLIAVSSVKESQSINNKPGPFMVIAGSGMCEGGRILHHLKNNIEDANNVILITGYQGENTLGRKIIEGVSPVKIFGLDYQVRARVIILNELSAHADQKDLLNYVSHVTSLKKVFLVHTEMPQATVFKEVIIQKYPNVKVNIPSFGEVFEI</sequence>
<dbReference type="InterPro" id="IPR050698">
    <property type="entry name" value="MBL"/>
</dbReference>
<dbReference type="PANTHER" id="PTHR11203">
    <property type="entry name" value="CLEAVAGE AND POLYADENYLATION SPECIFICITY FACTOR FAMILY MEMBER"/>
    <property type="match status" value="1"/>
</dbReference>
<dbReference type="GO" id="GO:0004521">
    <property type="term" value="F:RNA endonuclease activity"/>
    <property type="evidence" value="ECO:0007669"/>
    <property type="project" value="TreeGrafter"/>
</dbReference>
<dbReference type="SUPFAM" id="SSF56281">
    <property type="entry name" value="Metallo-hydrolase/oxidoreductase"/>
    <property type="match status" value="1"/>
</dbReference>
<dbReference type="GO" id="GO:0016787">
    <property type="term" value="F:hydrolase activity"/>
    <property type="evidence" value="ECO:0007669"/>
    <property type="project" value="UniProtKB-KW"/>
</dbReference>
<name>A0A1G2HX88_9BACT</name>
<feature type="domain" description="Beta-Casp" evidence="3">
    <location>
        <begin position="257"/>
        <end position="383"/>
    </location>
</feature>
<organism evidence="4 5">
    <name type="scientific">Candidatus Staskawiczbacteria bacterium RIFCSPHIGHO2_02_FULL_34_10</name>
    <dbReference type="NCBI Taxonomy" id="1802205"/>
    <lineage>
        <taxon>Bacteria</taxon>
        <taxon>Candidatus Staskawicziibacteriota</taxon>
    </lineage>
</organism>
<dbReference type="InterPro" id="IPR001279">
    <property type="entry name" value="Metallo-B-lactamas"/>
</dbReference>
<protein>
    <recommendedName>
        <fullName evidence="6">MBL fold metallo-hydrolase</fullName>
    </recommendedName>
</protein>